<dbReference type="InterPro" id="IPR002048">
    <property type="entry name" value="EF_hand_dom"/>
</dbReference>
<dbReference type="PROSITE" id="PS00018">
    <property type="entry name" value="EF_HAND_1"/>
    <property type="match status" value="1"/>
</dbReference>
<keyword evidence="2" id="KW-0106">Calcium</keyword>
<feature type="region of interest" description="Disordered" evidence="3">
    <location>
        <begin position="108"/>
        <end position="135"/>
    </location>
</feature>
<keyword evidence="1" id="KW-0677">Repeat</keyword>
<name>A0A0L7LM34_OPEBR</name>
<dbReference type="FunFam" id="1.10.238.10:FF:000178">
    <property type="entry name" value="Calmodulin-2 A"/>
    <property type="match status" value="1"/>
</dbReference>
<feature type="compositionally biased region" description="Polar residues" evidence="3">
    <location>
        <begin position="108"/>
        <end position="118"/>
    </location>
</feature>
<evidence type="ECO:0000256" key="3">
    <source>
        <dbReference type="SAM" id="MobiDB-lite"/>
    </source>
</evidence>
<feature type="domain" description="EF-hand" evidence="4">
    <location>
        <begin position="10"/>
        <end position="45"/>
    </location>
</feature>
<dbReference type="Gene3D" id="1.10.238.10">
    <property type="entry name" value="EF-hand"/>
    <property type="match status" value="1"/>
</dbReference>
<dbReference type="EMBL" id="JTDY01000599">
    <property type="protein sequence ID" value="KOB76507.1"/>
    <property type="molecule type" value="Genomic_DNA"/>
</dbReference>
<dbReference type="AlphaFoldDB" id="A0A0L7LM34"/>
<evidence type="ECO:0000259" key="4">
    <source>
        <dbReference type="PROSITE" id="PS50222"/>
    </source>
</evidence>
<evidence type="ECO:0000256" key="2">
    <source>
        <dbReference type="ARBA" id="ARBA00022837"/>
    </source>
</evidence>
<evidence type="ECO:0000256" key="1">
    <source>
        <dbReference type="ARBA" id="ARBA00022737"/>
    </source>
</evidence>
<dbReference type="PROSITE" id="PS50222">
    <property type="entry name" value="EF_HAND_2"/>
    <property type="match status" value="1"/>
</dbReference>
<proteinExistence type="predicted"/>
<dbReference type="SMART" id="SM00054">
    <property type="entry name" value="EFh"/>
    <property type="match status" value="1"/>
</dbReference>
<dbReference type="InterPro" id="IPR018247">
    <property type="entry name" value="EF_Hand_1_Ca_BS"/>
</dbReference>
<dbReference type="Pfam" id="PF00036">
    <property type="entry name" value="EF-hand_1"/>
    <property type="match status" value="1"/>
</dbReference>
<protein>
    <submittedName>
        <fullName evidence="5">Calmodulin</fullName>
    </submittedName>
</protein>
<evidence type="ECO:0000313" key="6">
    <source>
        <dbReference type="Proteomes" id="UP000037510"/>
    </source>
</evidence>
<dbReference type="GO" id="GO:0005509">
    <property type="term" value="F:calcium ion binding"/>
    <property type="evidence" value="ECO:0007669"/>
    <property type="project" value="InterPro"/>
</dbReference>
<keyword evidence="6" id="KW-1185">Reference proteome</keyword>
<dbReference type="SUPFAM" id="SSF47473">
    <property type="entry name" value="EF-hand"/>
    <property type="match status" value="1"/>
</dbReference>
<sequence>MDCFSSVRLTVALEFKEAFMLFDKDEDGTIDLGELGTMMRSLGQRPSVFGSLHCRAFANDNAAIDCLGSIIKPEPDQDRILTPGIIDVLFKNDSVVSKTMCNSASAAGSHQSNVSSSLPGPDTCDVSSSLPEPDTCDDRSVSWLDEVYGSIM</sequence>
<dbReference type="InterPro" id="IPR011992">
    <property type="entry name" value="EF-hand-dom_pair"/>
</dbReference>
<gene>
    <name evidence="5" type="ORF">OBRU01_01733</name>
</gene>
<reference evidence="5 6" key="1">
    <citation type="journal article" date="2015" name="Genome Biol. Evol.">
        <title>The genome of winter moth (Operophtera brumata) provides a genomic perspective on sexual dimorphism and phenology.</title>
        <authorList>
            <person name="Derks M.F."/>
            <person name="Smit S."/>
            <person name="Salis L."/>
            <person name="Schijlen E."/>
            <person name="Bossers A."/>
            <person name="Mateman C."/>
            <person name="Pijl A.S."/>
            <person name="de Ridder D."/>
            <person name="Groenen M.A."/>
            <person name="Visser M.E."/>
            <person name="Megens H.J."/>
        </authorList>
    </citation>
    <scope>NUCLEOTIDE SEQUENCE [LARGE SCALE GENOMIC DNA]</scope>
    <source>
        <strain evidence="5">WM2013NL</strain>
        <tissue evidence="5">Head and thorax</tissue>
    </source>
</reference>
<accession>A0A0L7LM34</accession>
<dbReference type="GO" id="GO:0043226">
    <property type="term" value="C:organelle"/>
    <property type="evidence" value="ECO:0007669"/>
    <property type="project" value="UniProtKB-ARBA"/>
</dbReference>
<dbReference type="Proteomes" id="UP000037510">
    <property type="component" value="Unassembled WGS sequence"/>
</dbReference>
<dbReference type="CDD" id="cd00051">
    <property type="entry name" value="EFh"/>
    <property type="match status" value="1"/>
</dbReference>
<evidence type="ECO:0000313" key="5">
    <source>
        <dbReference type="EMBL" id="KOB76507.1"/>
    </source>
</evidence>
<organism evidence="5 6">
    <name type="scientific">Operophtera brumata</name>
    <name type="common">Winter moth</name>
    <name type="synonym">Phalaena brumata</name>
    <dbReference type="NCBI Taxonomy" id="104452"/>
    <lineage>
        <taxon>Eukaryota</taxon>
        <taxon>Metazoa</taxon>
        <taxon>Ecdysozoa</taxon>
        <taxon>Arthropoda</taxon>
        <taxon>Hexapoda</taxon>
        <taxon>Insecta</taxon>
        <taxon>Pterygota</taxon>
        <taxon>Neoptera</taxon>
        <taxon>Endopterygota</taxon>
        <taxon>Lepidoptera</taxon>
        <taxon>Glossata</taxon>
        <taxon>Ditrysia</taxon>
        <taxon>Geometroidea</taxon>
        <taxon>Geometridae</taxon>
        <taxon>Larentiinae</taxon>
        <taxon>Operophtera</taxon>
    </lineage>
</organism>
<dbReference type="STRING" id="104452.A0A0L7LM34"/>
<comment type="caution">
    <text evidence="5">The sequence shown here is derived from an EMBL/GenBank/DDBJ whole genome shotgun (WGS) entry which is preliminary data.</text>
</comment>